<dbReference type="AlphaFoldDB" id="A0A8W8MSH0"/>
<dbReference type="Proteomes" id="UP000005408">
    <property type="component" value="Unassembled WGS sequence"/>
</dbReference>
<reference evidence="2" key="1">
    <citation type="submission" date="2022-08" db="UniProtKB">
        <authorList>
            <consortium name="EnsemblMetazoa"/>
        </authorList>
    </citation>
    <scope>IDENTIFICATION</scope>
    <source>
        <strain evidence="2">05x7-T-G4-1.051#20</strain>
    </source>
</reference>
<name>A0A8W8MSH0_MAGGI</name>
<feature type="region of interest" description="Disordered" evidence="1">
    <location>
        <begin position="34"/>
        <end position="70"/>
    </location>
</feature>
<keyword evidence="3" id="KW-1185">Reference proteome</keyword>
<accession>A0A8W8MSH0</accession>
<sequence>MPRSVPRNEKVMFLTSIYDHGCRLDIPPRMKYSNVIDSDSLPKSRKKGENKCTKPDPSVHNIPPSHWPPKDTPIIPISSSANEVWNSCTRESRRRNYRRTDNLSNSALGDGQREDQVQLVPKFSASDNYEVRRILHKLERLPPDQRKLVIDDIRPEDFSSQEYARIRAINGDRAKDYLHTIKNVFVEKGFGQAPETDDPAVLSRELKRRTRFAMLGY</sequence>
<dbReference type="OMA" id="RRTRFAM"/>
<evidence type="ECO:0000313" key="2">
    <source>
        <dbReference type="EnsemblMetazoa" id="G34882.1:cds"/>
    </source>
</evidence>
<evidence type="ECO:0000256" key="1">
    <source>
        <dbReference type="SAM" id="MobiDB-lite"/>
    </source>
</evidence>
<organism evidence="2 3">
    <name type="scientific">Magallana gigas</name>
    <name type="common">Pacific oyster</name>
    <name type="synonym">Crassostrea gigas</name>
    <dbReference type="NCBI Taxonomy" id="29159"/>
    <lineage>
        <taxon>Eukaryota</taxon>
        <taxon>Metazoa</taxon>
        <taxon>Spiralia</taxon>
        <taxon>Lophotrochozoa</taxon>
        <taxon>Mollusca</taxon>
        <taxon>Bivalvia</taxon>
        <taxon>Autobranchia</taxon>
        <taxon>Pteriomorphia</taxon>
        <taxon>Ostreida</taxon>
        <taxon>Ostreoidea</taxon>
        <taxon>Ostreidae</taxon>
        <taxon>Magallana</taxon>
    </lineage>
</organism>
<evidence type="ECO:0000313" key="3">
    <source>
        <dbReference type="Proteomes" id="UP000005408"/>
    </source>
</evidence>
<proteinExistence type="predicted"/>
<protein>
    <submittedName>
        <fullName evidence="2">Uncharacterized protein</fullName>
    </submittedName>
</protein>
<dbReference type="EnsemblMetazoa" id="G34882.1">
    <property type="protein sequence ID" value="G34882.1:cds"/>
    <property type="gene ID" value="G34882"/>
</dbReference>